<name>A0ABV0TNC7_9TELE</name>
<accession>A0ABV0TNC7</accession>
<dbReference type="Proteomes" id="UP001482620">
    <property type="component" value="Unassembled WGS sequence"/>
</dbReference>
<proteinExistence type="predicted"/>
<keyword evidence="2" id="KW-1185">Reference proteome</keyword>
<sequence>MSSLENSPESPHCSSSCSPGFCCQNHFIKFHHYSPACPPSSAPPPLMSPPGGKIKEITTNRNNSYPTRMITTYLSYCNLDFSCDPRRTIHSLICINKLFKLLFGDRNCSLGEGLKPNRHDKECCVIGR</sequence>
<gene>
    <name evidence="1" type="ORF">ILYODFUR_018738</name>
</gene>
<evidence type="ECO:0000313" key="1">
    <source>
        <dbReference type="EMBL" id="MEQ2233123.1"/>
    </source>
</evidence>
<protein>
    <submittedName>
        <fullName evidence="1">Uncharacterized protein</fullName>
    </submittedName>
</protein>
<dbReference type="EMBL" id="JAHRIQ010036591">
    <property type="protein sequence ID" value="MEQ2233123.1"/>
    <property type="molecule type" value="Genomic_DNA"/>
</dbReference>
<evidence type="ECO:0000313" key="2">
    <source>
        <dbReference type="Proteomes" id="UP001482620"/>
    </source>
</evidence>
<organism evidence="1 2">
    <name type="scientific">Ilyodon furcidens</name>
    <name type="common">goldbreast splitfin</name>
    <dbReference type="NCBI Taxonomy" id="33524"/>
    <lineage>
        <taxon>Eukaryota</taxon>
        <taxon>Metazoa</taxon>
        <taxon>Chordata</taxon>
        <taxon>Craniata</taxon>
        <taxon>Vertebrata</taxon>
        <taxon>Euteleostomi</taxon>
        <taxon>Actinopterygii</taxon>
        <taxon>Neopterygii</taxon>
        <taxon>Teleostei</taxon>
        <taxon>Neoteleostei</taxon>
        <taxon>Acanthomorphata</taxon>
        <taxon>Ovalentaria</taxon>
        <taxon>Atherinomorphae</taxon>
        <taxon>Cyprinodontiformes</taxon>
        <taxon>Goodeidae</taxon>
        <taxon>Ilyodon</taxon>
    </lineage>
</organism>
<comment type="caution">
    <text evidence="1">The sequence shown here is derived from an EMBL/GenBank/DDBJ whole genome shotgun (WGS) entry which is preliminary data.</text>
</comment>
<reference evidence="1 2" key="1">
    <citation type="submission" date="2021-06" db="EMBL/GenBank/DDBJ databases">
        <authorList>
            <person name="Palmer J.M."/>
        </authorList>
    </citation>
    <scope>NUCLEOTIDE SEQUENCE [LARGE SCALE GENOMIC DNA]</scope>
    <source>
        <strain evidence="2">if_2019</strain>
        <tissue evidence="1">Muscle</tissue>
    </source>
</reference>